<accession>A0A2W0C6A0</accession>
<dbReference type="EMBL" id="PRLG01000037">
    <property type="protein sequence ID" value="PYY25562.1"/>
    <property type="molecule type" value="Genomic_DNA"/>
</dbReference>
<dbReference type="Pfam" id="PF14375">
    <property type="entry name" value="Cys_rich_CWC"/>
    <property type="match status" value="1"/>
</dbReference>
<comment type="caution">
    <text evidence="1">The sequence shown here is derived from an EMBL/GenBank/DDBJ whole genome shotgun (WGS) entry which is preliminary data.</text>
</comment>
<gene>
    <name evidence="1" type="ORF">PIL02S_06555</name>
</gene>
<reference evidence="1 2" key="1">
    <citation type="submission" date="2018-01" db="EMBL/GenBank/DDBJ databases">
        <title>Genome sequence of the PGP bacterium Paenibacillus illinoisensis E3.</title>
        <authorList>
            <person name="Rolli E."/>
            <person name="Marasco R."/>
            <person name="Bessem C."/>
            <person name="Michoud G."/>
            <person name="Gaiarsa S."/>
            <person name="Borin S."/>
            <person name="Daffonchio D."/>
        </authorList>
    </citation>
    <scope>NUCLEOTIDE SEQUENCE [LARGE SCALE GENOMIC DNA]</scope>
    <source>
        <strain evidence="1 2">E3</strain>
    </source>
</reference>
<evidence type="ECO:0000313" key="1">
    <source>
        <dbReference type="EMBL" id="PYY25562.1"/>
    </source>
</evidence>
<sequence>MSESYPSQAKSTAAKASPHNVLLCPLCGEANGCSYAAGRPHSECWCNHAEFPEGVFDLIRAEQRRKSCICQRCLETYKNQTEHKQEPHS</sequence>
<name>A0A2W0C6A0_9BACL</name>
<protein>
    <recommendedName>
        <fullName evidence="3">Cysteine-rich CWC</fullName>
    </recommendedName>
</protein>
<dbReference type="OrthoDB" id="5625686at2"/>
<dbReference type="RefSeq" id="WP_110822881.1">
    <property type="nucleotide sequence ID" value="NZ_PRLG01000037.1"/>
</dbReference>
<dbReference type="Proteomes" id="UP000247459">
    <property type="component" value="Unassembled WGS sequence"/>
</dbReference>
<evidence type="ECO:0000313" key="2">
    <source>
        <dbReference type="Proteomes" id="UP000247459"/>
    </source>
</evidence>
<dbReference type="AlphaFoldDB" id="A0A2W0C6A0"/>
<organism evidence="1 2">
    <name type="scientific">Paenibacillus illinoisensis</name>
    <dbReference type="NCBI Taxonomy" id="59845"/>
    <lineage>
        <taxon>Bacteria</taxon>
        <taxon>Bacillati</taxon>
        <taxon>Bacillota</taxon>
        <taxon>Bacilli</taxon>
        <taxon>Bacillales</taxon>
        <taxon>Paenibacillaceae</taxon>
        <taxon>Paenibacillus</taxon>
    </lineage>
</organism>
<proteinExistence type="predicted"/>
<dbReference type="InterPro" id="IPR032720">
    <property type="entry name" value="Cys_rich_CWC"/>
</dbReference>
<evidence type="ECO:0008006" key="3">
    <source>
        <dbReference type="Google" id="ProtNLM"/>
    </source>
</evidence>